<organism evidence="2 3">
    <name type="scientific">Candidatus Aeolococcus gillhamiae</name>
    <dbReference type="NCBI Taxonomy" id="3127015"/>
    <lineage>
        <taxon>Bacteria</taxon>
        <taxon>Bacillati</taxon>
        <taxon>Candidatus Dormiibacterota</taxon>
        <taxon>Candidatus Dormibacteria</taxon>
        <taxon>Candidatus Aeolococcales</taxon>
        <taxon>Candidatus Aeolococcaceae</taxon>
        <taxon>Candidatus Aeolococcus</taxon>
    </lineage>
</organism>
<evidence type="ECO:0000313" key="3">
    <source>
        <dbReference type="Proteomes" id="UP000248724"/>
    </source>
</evidence>
<name>A0A2W5Z519_9BACT</name>
<gene>
    <name evidence="2" type="ORF">DLM65_08240</name>
    <name evidence="1" type="ORF">JF886_14535</name>
</gene>
<reference evidence="2 3" key="1">
    <citation type="journal article" date="2017" name="Nature">
        <title>Atmospheric trace gases support primary production in Antarctic desert surface soil.</title>
        <authorList>
            <person name="Ji M."/>
            <person name="Greening C."/>
            <person name="Vanwonterghem I."/>
            <person name="Carere C.R."/>
            <person name="Bay S.K."/>
            <person name="Steen J.A."/>
            <person name="Montgomery K."/>
            <person name="Lines T."/>
            <person name="Beardall J."/>
            <person name="van Dorst J."/>
            <person name="Snape I."/>
            <person name="Stott M.B."/>
            <person name="Hugenholtz P."/>
            <person name="Ferrari B.C."/>
        </authorList>
    </citation>
    <scope>NUCLEOTIDE SEQUENCE [LARGE SCALE GENOMIC DNA]</scope>
    <source>
        <strain evidence="2">RRmetagenome_bin12</strain>
    </source>
</reference>
<dbReference type="EMBL" id="QHBU01000153">
    <property type="protein sequence ID" value="PZR80412.1"/>
    <property type="molecule type" value="Genomic_DNA"/>
</dbReference>
<reference evidence="2" key="2">
    <citation type="submission" date="2018-05" db="EMBL/GenBank/DDBJ databases">
        <authorList>
            <person name="Ferrari B."/>
        </authorList>
    </citation>
    <scope>NUCLEOTIDE SEQUENCE</scope>
    <source>
        <strain evidence="2">RRmetagenome_bin12</strain>
    </source>
</reference>
<proteinExistence type="predicted"/>
<evidence type="ECO:0000313" key="4">
    <source>
        <dbReference type="Proteomes" id="UP000606991"/>
    </source>
</evidence>
<protein>
    <submittedName>
        <fullName evidence="2">Uncharacterized protein</fullName>
    </submittedName>
</protein>
<evidence type="ECO:0000313" key="1">
    <source>
        <dbReference type="EMBL" id="MBJ7596045.1"/>
    </source>
</evidence>
<accession>A0A934N0N5</accession>
<dbReference type="AlphaFoldDB" id="A0A2W5Z519"/>
<dbReference type="Proteomes" id="UP000248724">
    <property type="component" value="Unassembled WGS sequence"/>
</dbReference>
<dbReference type="EMBL" id="JAEKNS010000145">
    <property type="protein sequence ID" value="MBJ7596045.1"/>
    <property type="molecule type" value="Genomic_DNA"/>
</dbReference>
<evidence type="ECO:0000313" key="2">
    <source>
        <dbReference type="EMBL" id="PZR80412.1"/>
    </source>
</evidence>
<sequence>MLIKGFDPRYIKMCYFATLGELGYRTRVSLANGTTESSPLVDDLHVSFEAFSAGGRRLGAVDRFEVIKPGGFTVVEVDDHVGPGRTIDTDGEDVLGIFHLTPGRYVGIDAVDIELSAIFDQVAVSDEYIEYHSKEWSVAAGLAYQSIPMNDPRFGGTRSTLMQSPKLLVDDETDTNLVLLNISTSADYQLDISFDLAFIAANGERLANHTVRIPAYGFTRVSSRGVLRAAGVFERFVELGGNGMVVGFSDKGSVVPLSITRNDRSGGLACDHTLPPMYYIPWWGGDVRKAANRRVRELLFDHAEGRAP</sequence>
<reference evidence="1 4" key="3">
    <citation type="submission" date="2020-10" db="EMBL/GenBank/DDBJ databases">
        <title>Ca. Dormibacterota MAGs.</title>
        <authorList>
            <person name="Montgomery K."/>
        </authorList>
    </citation>
    <scope>NUCLEOTIDE SEQUENCE [LARGE SCALE GENOMIC DNA]</scope>
    <source>
        <strain evidence="1">SC8812_S17_18</strain>
    </source>
</reference>
<dbReference type="Proteomes" id="UP000606991">
    <property type="component" value="Unassembled WGS sequence"/>
</dbReference>
<comment type="caution">
    <text evidence="2">The sequence shown here is derived from an EMBL/GenBank/DDBJ whole genome shotgun (WGS) entry which is preliminary data.</text>
</comment>
<dbReference type="RefSeq" id="WP_337313719.1">
    <property type="nucleotide sequence ID" value="NZ_JAEKNS010000145.1"/>
</dbReference>
<accession>A0A2W5Z519</accession>